<comment type="function">
    <text evidence="6">Catalyzes the reduction of dTDP-6-deoxy-L-lyxo-4-hexulose to yield dTDP-L-rhamnose.</text>
</comment>
<evidence type="ECO:0000256" key="3">
    <source>
        <dbReference type="ARBA" id="ARBA00012929"/>
    </source>
</evidence>
<dbReference type="AlphaFoldDB" id="A0A8J3GFN2"/>
<dbReference type="Gene3D" id="3.40.50.720">
    <property type="entry name" value="NAD(P)-binding Rossmann-like Domain"/>
    <property type="match status" value="1"/>
</dbReference>
<accession>A0A8J3GFN2</accession>
<sequence>MKIIVTGASGLVGNAFLKEAARRRHELIAVSGTREATLPPGARSRQIDLSETAAIEALILEEFPDIIVNCAAISSPAAVEADPTKAEKINVALPRHLAMLANHLSARFYHLSTDMVFDGSQGPYRSTDAPNPRNLYGQTKMLAEREVLKFGKTFATVLRIAIITGNSPGGERSLHEKLFKQWAEGKRTPLYTNELRQPLGVDNLAEVLAELCERPSLHGLFHWAGQDRLSRYEIGQRILKHFDLPEDLIEPIEASDDRPLDLTLDLHPLISKLRTPPLSFADQLAAMDPPVLCRAWHAAMTGQATDAPPPRERFVKGRDF</sequence>
<evidence type="ECO:0000256" key="6">
    <source>
        <dbReference type="RuleBase" id="RU364082"/>
    </source>
</evidence>
<evidence type="ECO:0000259" key="7">
    <source>
        <dbReference type="Pfam" id="PF04321"/>
    </source>
</evidence>
<protein>
    <recommendedName>
        <fullName evidence="4 6">dTDP-4-dehydrorhamnose reductase</fullName>
        <ecNumber evidence="3 6">1.1.1.133</ecNumber>
    </recommendedName>
</protein>
<dbReference type="Pfam" id="PF04321">
    <property type="entry name" value="RmlD_sub_bind"/>
    <property type="match status" value="1"/>
</dbReference>
<reference evidence="8" key="1">
    <citation type="journal article" date="2014" name="Int. J. Syst. Evol. Microbiol.">
        <title>Complete genome sequence of Corynebacterium casei LMG S-19264T (=DSM 44701T), isolated from a smear-ripened cheese.</title>
        <authorList>
            <consortium name="US DOE Joint Genome Institute (JGI-PGF)"/>
            <person name="Walter F."/>
            <person name="Albersmeier A."/>
            <person name="Kalinowski J."/>
            <person name="Ruckert C."/>
        </authorList>
    </citation>
    <scope>NUCLEOTIDE SEQUENCE</scope>
    <source>
        <strain evidence="8">KCTC 12870</strain>
    </source>
</reference>
<name>A0A8J3GFN2_9BACT</name>
<comment type="similarity">
    <text evidence="2 6">Belongs to the dTDP-4-dehydrorhamnose reductase family.</text>
</comment>
<dbReference type="InterPro" id="IPR005913">
    <property type="entry name" value="dTDP_dehydrorham_reduct"/>
</dbReference>
<dbReference type="GO" id="GO:0048270">
    <property type="term" value="F:methionine adenosyltransferase regulator activity"/>
    <property type="evidence" value="ECO:0007669"/>
    <property type="project" value="TreeGrafter"/>
</dbReference>
<dbReference type="UniPathway" id="UPA00124"/>
<evidence type="ECO:0000256" key="4">
    <source>
        <dbReference type="ARBA" id="ARBA00017099"/>
    </source>
</evidence>
<dbReference type="Proteomes" id="UP000642829">
    <property type="component" value="Unassembled WGS sequence"/>
</dbReference>
<dbReference type="GO" id="GO:0048269">
    <property type="term" value="C:methionine adenosyltransferase complex"/>
    <property type="evidence" value="ECO:0007669"/>
    <property type="project" value="TreeGrafter"/>
</dbReference>
<evidence type="ECO:0000313" key="8">
    <source>
        <dbReference type="EMBL" id="GHC12990.1"/>
    </source>
</evidence>
<comment type="pathway">
    <text evidence="1 6">Carbohydrate biosynthesis; dTDP-L-rhamnose biosynthesis.</text>
</comment>
<evidence type="ECO:0000256" key="1">
    <source>
        <dbReference type="ARBA" id="ARBA00004781"/>
    </source>
</evidence>
<dbReference type="GO" id="GO:0006556">
    <property type="term" value="P:S-adenosylmethionine biosynthetic process"/>
    <property type="evidence" value="ECO:0007669"/>
    <property type="project" value="TreeGrafter"/>
</dbReference>
<comment type="caution">
    <text evidence="8">The sequence shown here is derived from an EMBL/GenBank/DDBJ whole genome shotgun (WGS) entry which is preliminary data.</text>
</comment>
<keyword evidence="6" id="KW-0560">Oxidoreductase</keyword>
<dbReference type="RefSeq" id="WP_189517319.1">
    <property type="nucleotide sequence ID" value="NZ_BMXG01000030.1"/>
</dbReference>
<evidence type="ECO:0000313" key="9">
    <source>
        <dbReference type="Proteomes" id="UP000642829"/>
    </source>
</evidence>
<dbReference type="EC" id="1.1.1.133" evidence="3 6"/>
<dbReference type="CDD" id="cd05254">
    <property type="entry name" value="dTDP_HR_like_SDR_e"/>
    <property type="match status" value="1"/>
</dbReference>
<dbReference type="GO" id="GO:0019305">
    <property type="term" value="P:dTDP-rhamnose biosynthetic process"/>
    <property type="evidence" value="ECO:0007669"/>
    <property type="project" value="UniProtKB-UniPathway"/>
</dbReference>
<organism evidence="8 9">
    <name type="scientific">Cerasicoccus arenae</name>
    <dbReference type="NCBI Taxonomy" id="424488"/>
    <lineage>
        <taxon>Bacteria</taxon>
        <taxon>Pseudomonadati</taxon>
        <taxon>Verrucomicrobiota</taxon>
        <taxon>Opitutia</taxon>
        <taxon>Puniceicoccales</taxon>
        <taxon>Cerasicoccaceae</taxon>
        <taxon>Cerasicoccus</taxon>
    </lineage>
</organism>
<proteinExistence type="inferred from homology"/>
<reference evidence="8" key="2">
    <citation type="submission" date="2020-09" db="EMBL/GenBank/DDBJ databases">
        <authorList>
            <person name="Sun Q."/>
            <person name="Kim S."/>
        </authorList>
    </citation>
    <scope>NUCLEOTIDE SEQUENCE</scope>
    <source>
        <strain evidence="8">KCTC 12870</strain>
    </source>
</reference>
<dbReference type="PANTHER" id="PTHR10491">
    <property type="entry name" value="DTDP-4-DEHYDRORHAMNOSE REDUCTASE"/>
    <property type="match status" value="1"/>
</dbReference>
<gene>
    <name evidence="8" type="ORF">GCM10007047_32970</name>
</gene>
<dbReference type="PANTHER" id="PTHR10491:SF4">
    <property type="entry name" value="METHIONINE ADENOSYLTRANSFERASE 2 SUBUNIT BETA"/>
    <property type="match status" value="1"/>
</dbReference>
<feature type="domain" description="RmlD-like substrate binding" evidence="7">
    <location>
        <begin position="1"/>
        <end position="256"/>
    </location>
</feature>
<evidence type="ECO:0000256" key="5">
    <source>
        <dbReference type="ARBA" id="ARBA00048200"/>
    </source>
</evidence>
<dbReference type="SUPFAM" id="SSF51735">
    <property type="entry name" value="NAD(P)-binding Rossmann-fold domains"/>
    <property type="match status" value="1"/>
</dbReference>
<dbReference type="InterPro" id="IPR029903">
    <property type="entry name" value="RmlD-like-bd"/>
</dbReference>
<keyword evidence="6" id="KW-0521">NADP</keyword>
<dbReference type="GO" id="GO:0008831">
    <property type="term" value="F:dTDP-4-dehydrorhamnose reductase activity"/>
    <property type="evidence" value="ECO:0007669"/>
    <property type="project" value="UniProtKB-EC"/>
</dbReference>
<comment type="catalytic activity">
    <reaction evidence="5">
        <text>dTDP-beta-L-rhamnose + NADP(+) = dTDP-4-dehydro-beta-L-rhamnose + NADPH + H(+)</text>
        <dbReference type="Rhea" id="RHEA:21796"/>
        <dbReference type="ChEBI" id="CHEBI:15378"/>
        <dbReference type="ChEBI" id="CHEBI:57510"/>
        <dbReference type="ChEBI" id="CHEBI:57783"/>
        <dbReference type="ChEBI" id="CHEBI:58349"/>
        <dbReference type="ChEBI" id="CHEBI:62830"/>
        <dbReference type="EC" id="1.1.1.133"/>
    </reaction>
</comment>
<evidence type="ECO:0000256" key="2">
    <source>
        <dbReference type="ARBA" id="ARBA00010944"/>
    </source>
</evidence>
<dbReference type="EMBL" id="BMXG01000030">
    <property type="protein sequence ID" value="GHC12990.1"/>
    <property type="molecule type" value="Genomic_DNA"/>
</dbReference>
<dbReference type="InterPro" id="IPR036291">
    <property type="entry name" value="NAD(P)-bd_dom_sf"/>
</dbReference>
<keyword evidence="9" id="KW-1185">Reference proteome</keyword>